<organism evidence="4 5">
    <name type="scientific">Stutzerimonas stutzeri</name>
    <name type="common">Pseudomonas stutzeri</name>
    <dbReference type="NCBI Taxonomy" id="316"/>
    <lineage>
        <taxon>Bacteria</taxon>
        <taxon>Pseudomonadati</taxon>
        <taxon>Pseudomonadota</taxon>
        <taxon>Gammaproteobacteria</taxon>
        <taxon>Pseudomonadales</taxon>
        <taxon>Pseudomonadaceae</taxon>
        <taxon>Stutzerimonas</taxon>
    </lineage>
</organism>
<dbReference type="Pfam" id="PF13505">
    <property type="entry name" value="OMP_b-brl"/>
    <property type="match status" value="1"/>
</dbReference>
<gene>
    <name evidence="4" type="ORF">CXK99_11380</name>
</gene>
<feature type="signal peptide" evidence="2">
    <location>
        <begin position="1"/>
        <end position="25"/>
    </location>
</feature>
<evidence type="ECO:0000256" key="1">
    <source>
        <dbReference type="ARBA" id="ARBA00022729"/>
    </source>
</evidence>
<evidence type="ECO:0000313" key="4">
    <source>
        <dbReference type="EMBL" id="PNF59218.1"/>
    </source>
</evidence>
<sequence>MRINGLTTTTAALALCLAGTSQAFAQSATGPISTIGVIGSHNQYKLTVNDESDKERLNQGGLYYTFGNKLTGQEGFIYQLGIEGQYRDKDDVEYLSARADLDLGLRAALSTNNYVDLIVGGGYDWGRIEQDDVDFGLFNEDVKLTTRSPFAKAGVGYNYLTPDYTVRLEVGARYSIEADSKLKVGGESDTVDLKDKVNPYGELSVLWNKGINNMPISTSLYYTQTRYELDSSSEFAENSKLKQEQVGLKVGLAF</sequence>
<dbReference type="RefSeq" id="WP_058063589.1">
    <property type="nucleotide sequence ID" value="NZ_JAMOHR010000023.1"/>
</dbReference>
<feature type="domain" description="Outer membrane protein beta-barrel" evidence="3">
    <location>
        <begin position="12"/>
        <end position="176"/>
    </location>
</feature>
<name>A0A2N8RDQ1_STUST</name>
<protein>
    <recommendedName>
        <fullName evidence="3">Outer membrane protein beta-barrel domain-containing protein</fullName>
    </recommendedName>
</protein>
<reference evidence="4 5" key="1">
    <citation type="submission" date="2018-01" db="EMBL/GenBank/DDBJ databases">
        <title>Denitrification phenotypes of diverse strains of Pseudomonas stutzeri.</title>
        <authorList>
            <person name="Milligan D.A."/>
            <person name="Bergaust L."/>
            <person name="Bakken L.R."/>
            <person name="Frostegard A."/>
        </authorList>
    </citation>
    <scope>NUCLEOTIDE SEQUENCE [LARGE SCALE GENOMIC DNA]</scope>
    <source>
        <strain evidence="4 5">CCUG 44592</strain>
    </source>
</reference>
<evidence type="ECO:0000259" key="3">
    <source>
        <dbReference type="Pfam" id="PF13505"/>
    </source>
</evidence>
<evidence type="ECO:0000313" key="5">
    <source>
        <dbReference type="Proteomes" id="UP000236003"/>
    </source>
</evidence>
<proteinExistence type="predicted"/>
<dbReference type="AlphaFoldDB" id="A0A2N8RDQ1"/>
<dbReference type="EMBL" id="POUM01000009">
    <property type="protein sequence ID" value="PNF59218.1"/>
    <property type="molecule type" value="Genomic_DNA"/>
</dbReference>
<dbReference type="Gene3D" id="2.40.160.20">
    <property type="match status" value="1"/>
</dbReference>
<feature type="chain" id="PRO_5014750643" description="Outer membrane protein beta-barrel domain-containing protein" evidence="2">
    <location>
        <begin position="26"/>
        <end position="254"/>
    </location>
</feature>
<accession>A0A2N8RDQ1</accession>
<comment type="caution">
    <text evidence="4">The sequence shown here is derived from an EMBL/GenBank/DDBJ whole genome shotgun (WGS) entry which is preliminary data.</text>
</comment>
<evidence type="ECO:0000256" key="2">
    <source>
        <dbReference type="SAM" id="SignalP"/>
    </source>
</evidence>
<dbReference type="Proteomes" id="UP000236003">
    <property type="component" value="Unassembled WGS sequence"/>
</dbReference>
<keyword evidence="1 2" id="KW-0732">Signal</keyword>
<dbReference type="InterPro" id="IPR027385">
    <property type="entry name" value="Beta-barrel_OMP"/>
</dbReference>